<dbReference type="AlphaFoldDB" id="A0A392WDN0"/>
<accession>A0A392WDN0</accession>
<dbReference type="Proteomes" id="UP000265520">
    <property type="component" value="Unassembled WGS sequence"/>
</dbReference>
<evidence type="ECO:0000313" key="1">
    <source>
        <dbReference type="EMBL" id="MCI98176.1"/>
    </source>
</evidence>
<proteinExistence type="predicted"/>
<comment type="caution">
    <text evidence="1">The sequence shown here is derived from an EMBL/GenBank/DDBJ whole genome shotgun (WGS) entry which is preliminary data.</text>
</comment>
<keyword evidence="2" id="KW-1185">Reference proteome</keyword>
<protein>
    <submittedName>
        <fullName evidence="1">Uncharacterized protein</fullName>
    </submittedName>
</protein>
<organism evidence="1 2">
    <name type="scientific">Trifolium medium</name>
    <dbReference type="NCBI Taxonomy" id="97028"/>
    <lineage>
        <taxon>Eukaryota</taxon>
        <taxon>Viridiplantae</taxon>
        <taxon>Streptophyta</taxon>
        <taxon>Embryophyta</taxon>
        <taxon>Tracheophyta</taxon>
        <taxon>Spermatophyta</taxon>
        <taxon>Magnoliopsida</taxon>
        <taxon>eudicotyledons</taxon>
        <taxon>Gunneridae</taxon>
        <taxon>Pentapetalae</taxon>
        <taxon>rosids</taxon>
        <taxon>fabids</taxon>
        <taxon>Fabales</taxon>
        <taxon>Fabaceae</taxon>
        <taxon>Papilionoideae</taxon>
        <taxon>50 kb inversion clade</taxon>
        <taxon>NPAAA clade</taxon>
        <taxon>Hologalegina</taxon>
        <taxon>IRL clade</taxon>
        <taxon>Trifolieae</taxon>
        <taxon>Trifolium</taxon>
    </lineage>
</organism>
<reference evidence="1 2" key="1">
    <citation type="journal article" date="2018" name="Front. Plant Sci.">
        <title>Red Clover (Trifolium pratense) and Zigzag Clover (T. medium) - A Picture of Genomic Similarities and Differences.</title>
        <authorList>
            <person name="Dluhosova J."/>
            <person name="Istvanek J."/>
            <person name="Nedelnik J."/>
            <person name="Repkova J."/>
        </authorList>
    </citation>
    <scope>NUCLEOTIDE SEQUENCE [LARGE SCALE GENOMIC DNA]</scope>
    <source>
        <strain evidence="2">cv. 10/8</strain>
        <tissue evidence="1">Leaf</tissue>
    </source>
</reference>
<name>A0A392WDN0_9FABA</name>
<dbReference type="EMBL" id="LXQA011466323">
    <property type="protein sequence ID" value="MCI98176.1"/>
    <property type="molecule type" value="Genomic_DNA"/>
</dbReference>
<evidence type="ECO:0000313" key="2">
    <source>
        <dbReference type="Proteomes" id="UP000265520"/>
    </source>
</evidence>
<feature type="non-terminal residue" evidence="1">
    <location>
        <position position="46"/>
    </location>
</feature>
<sequence>MELVEREGKKVVVERSGGLEWMVVGRGEIELVETEGNEVVVERSGG</sequence>